<dbReference type="GO" id="GO:0003743">
    <property type="term" value="F:translation initiation factor activity"/>
    <property type="evidence" value="ECO:0007669"/>
    <property type="project" value="TreeGrafter"/>
</dbReference>
<feature type="region of interest" description="Disordered" evidence="7">
    <location>
        <begin position="497"/>
        <end position="536"/>
    </location>
</feature>
<comment type="subcellular location">
    <subcellularLocation>
        <location evidence="1">Cytoplasm</location>
        <location evidence="1">Cytosol</location>
    </subcellularLocation>
</comment>
<feature type="compositionally biased region" description="Polar residues" evidence="7">
    <location>
        <begin position="517"/>
        <end position="527"/>
    </location>
</feature>
<evidence type="ECO:0000256" key="7">
    <source>
        <dbReference type="SAM" id="MobiDB-lite"/>
    </source>
</evidence>
<dbReference type="Gene3D" id="2.160.10.10">
    <property type="entry name" value="Hexapeptide repeat proteins"/>
    <property type="match status" value="1"/>
</dbReference>
<dbReference type="PANTHER" id="PTHR45887:SF1">
    <property type="entry name" value="TRANSLATION INITIATION FACTOR EIF-2B SUBUNIT EPSILON"/>
    <property type="match status" value="1"/>
</dbReference>
<dbReference type="Pfam" id="PF02020">
    <property type="entry name" value="W2"/>
    <property type="match status" value="1"/>
</dbReference>
<evidence type="ECO:0000256" key="6">
    <source>
        <dbReference type="ARBA" id="ARBA00046432"/>
    </source>
</evidence>
<feature type="compositionally biased region" description="Acidic residues" evidence="7">
    <location>
        <begin position="497"/>
        <end position="515"/>
    </location>
</feature>
<accession>A0A2A9NQY1</accession>
<evidence type="ECO:0000313" key="9">
    <source>
        <dbReference type="EMBL" id="PFH50667.1"/>
    </source>
</evidence>
<evidence type="ECO:0000256" key="5">
    <source>
        <dbReference type="ARBA" id="ARBA00044345"/>
    </source>
</evidence>
<comment type="similarity">
    <text evidence="2">Belongs to the eIF-2B gamma/epsilon subunits family.</text>
</comment>
<dbReference type="SUPFAM" id="SSF53448">
    <property type="entry name" value="Nucleotide-diphospho-sugar transferases"/>
    <property type="match status" value="1"/>
</dbReference>
<dbReference type="GO" id="GO:0005851">
    <property type="term" value="C:eukaryotic translation initiation factor 2B complex"/>
    <property type="evidence" value="ECO:0007669"/>
    <property type="project" value="TreeGrafter"/>
</dbReference>
<dbReference type="CDD" id="cd04197">
    <property type="entry name" value="eIF-2B_epsilon_N"/>
    <property type="match status" value="1"/>
</dbReference>
<feature type="compositionally biased region" description="Acidic residues" evidence="7">
    <location>
        <begin position="424"/>
        <end position="435"/>
    </location>
</feature>
<dbReference type="EMBL" id="KZ301999">
    <property type="protein sequence ID" value="PFH50667.1"/>
    <property type="molecule type" value="Genomic_DNA"/>
</dbReference>
<name>A0A2A9NQY1_9AGAR</name>
<keyword evidence="10" id="KW-1185">Reference proteome</keyword>
<dbReference type="InterPro" id="IPR056764">
    <property type="entry name" value="LbH_EIF2B3/5"/>
</dbReference>
<organism evidence="9 10">
    <name type="scientific">Amanita thiersii Skay4041</name>
    <dbReference type="NCBI Taxonomy" id="703135"/>
    <lineage>
        <taxon>Eukaryota</taxon>
        <taxon>Fungi</taxon>
        <taxon>Dikarya</taxon>
        <taxon>Basidiomycota</taxon>
        <taxon>Agaricomycotina</taxon>
        <taxon>Agaricomycetes</taxon>
        <taxon>Agaricomycetidae</taxon>
        <taxon>Agaricales</taxon>
        <taxon>Pluteineae</taxon>
        <taxon>Amanitaceae</taxon>
        <taxon>Amanita</taxon>
    </lineage>
</organism>
<proteinExistence type="inferred from homology"/>
<comment type="subunit">
    <text evidence="6">Component of the translation initiation factor 2B (eIF2B) complex which is a heterodecamer of two sets of five different subunits: alpha, beta, gamma, delta and epsilon. Subunits alpha, beta and delta comprise a regulatory subcomplex and subunits epsilon and gamma comprise a catalytic subcomplex. Within the complex, the hexameric regulatory complex resides at the center, with the two heterodimeric catalytic subcomplexes bound on opposite sides.</text>
</comment>
<keyword evidence="3" id="KW-0963">Cytoplasm</keyword>
<dbReference type="GO" id="GO:0005085">
    <property type="term" value="F:guanyl-nucleotide exchange factor activity"/>
    <property type="evidence" value="ECO:0007669"/>
    <property type="project" value="InterPro"/>
</dbReference>
<dbReference type="CDD" id="cd11558">
    <property type="entry name" value="W2_eIF2B_epsilon"/>
    <property type="match status" value="1"/>
</dbReference>
<dbReference type="GO" id="GO:0005829">
    <property type="term" value="C:cytosol"/>
    <property type="evidence" value="ECO:0007669"/>
    <property type="project" value="UniProtKB-SubCell"/>
</dbReference>
<gene>
    <name evidence="9" type="ORF">AMATHDRAFT_47693</name>
</gene>
<dbReference type="InterPro" id="IPR051956">
    <property type="entry name" value="eIF2B_epsilon"/>
</dbReference>
<evidence type="ECO:0000259" key="8">
    <source>
        <dbReference type="PROSITE" id="PS51363"/>
    </source>
</evidence>
<dbReference type="InterPro" id="IPR003307">
    <property type="entry name" value="W2_domain"/>
</dbReference>
<dbReference type="OrthoDB" id="424572at2759"/>
<dbReference type="PROSITE" id="PS51363">
    <property type="entry name" value="W2"/>
    <property type="match status" value="1"/>
</dbReference>
<dbReference type="Gene3D" id="1.25.40.180">
    <property type="match status" value="1"/>
</dbReference>
<dbReference type="InterPro" id="IPR029044">
    <property type="entry name" value="Nucleotide-diphossugar_trans"/>
</dbReference>
<dbReference type="Pfam" id="PF25084">
    <property type="entry name" value="LbH_EIF2B"/>
    <property type="match status" value="1"/>
</dbReference>
<dbReference type="InterPro" id="IPR035543">
    <property type="entry name" value="eIF-2B_epsilon_N"/>
</dbReference>
<feature type="domain" description="W2" evidence="8">
    <location>
        <begin position="530"/>
        <end position="705"/>
    </location>
</feature>
<evidence type="ECO:0000256" key="3">
    <source>
        <dbReference type="ARBA" id="ARBA00022490"/>
    </source>
</evidence>
<protein>
    <recommendedName>
        <fullName evidence="4">Translation initiation factor eIF2B subunit epsilon</fullName>
    </recommendedName>
    <alternativeName>
        <fullName evidence="5">eIF2B GDP-GTP exchange factor subunit epsilon</fullName>
    </alternativeName>
</protein>
<sequence>MLQCLLPVCNASLLDWTFESLALAGVQEVFVVCRSHAEQIKTVIKGSKWSKPGSGMKIVPIVTAKETFSPGDAMRDIYTRGLVTKDFILVMGDLVSNIRLDEVVRVHKERRKQNKDAIMTIVVKECGVGHRTRPTGDSAVWFLDSKTSECLHYQPVTLYPPTRIVKLPRELQENHPEIDMRFDFIDCGIDICSVEVPSLFQDNFDYLDLRRDFVHGVLTSDLLMKNIYCYVAKEGYAARVKDTKSYDSVSKDILSRWTFPMVPDNNHPGGHSYEHLRGNKYFAKNHPVILARYLSLICCYICPITNKMPKKKSTCNVGTNTLIGSSTQILDGAEVHSSVIGQNCVIGPGAVIRESYIFDNTCIGSDCVIEQSIIGFDVTVKDNSHISKGCLIADLVTIGPNAKLEPFDRLSVRREAGVTGESDNKEEEEDSDIEEIEARQGSIKRNMGSDSNALIWPDGPLNEEEEEDEGPENFKNLRSLRIGDDVSDLDIFDDDSITSESENESSSEEDSELDTDQVSLTGGSESSVGDAAESEFQSEVKQSLERAFAEGHSLDNAAVELKTLRMASNVSLTRVREAVISAIVERIQLVEGGGLPQRQEITKVINRWGELIDRIGGIDPVETITLLQVHCATSERMPIFGQILAALYQIDVVDEDDIRTWHKLPESRAEDEKPGTTRENMKKCWIIVSHMIQQFNAQESESEEDDDTGGEEDEEEDE</sequence>
<evidence type="ECO:0000313" key="10">
    <source>
        <dbReference type="Proteomes" id="UP000242287"/>
    </source>
</evidence>
<evidence type="ECO:0000256" key="2">
    <source>
        <dbReference type="ARBA" id="ARBA00007878"/>
    </source>
</evidence>
<dbReference type="Proteomes" id="UP000242287">
    <property type="component" value="Unassembled WGS sequence"/>
</dbReference>
<dbReference type="InterPro" id="IPR016024">
    <property type="entry name" value="ARM-type_fold"/>
</dbReference>
<evidence type="ECO:0000256" key="1">
    <source>
        <dbReference type="ARBA" id="ARBA00004514"/>
    </source>
</evidence>
<dbReference type="InterPro" id="IPR044123">
    <property type="entry name" value="W2_eIF2B_epsilon"/>
</dbReference>
<dbReference type="SUPFAM" id="SSF48371">
    <property type="entry name" value="ARM repeat"/>
    <property type="match status" value="1"/>
</dbReference>
<dbReference type="PANTHER" id="PTHR45887">
    <property type="entry name" value="TRANSLATION INITIATION FACTOR EIF-2B SUBUNIT EPSILON"/>
    <property type="match status" value="1"/>
</dbReference>
<feature type="region of interest" description="Disordered" evidence="7">
    <location>
        <begin position="415"/>
        <end position="479"/>
    </location>
</feature>
<reference evidence="9 10" key="1">
    <citation type="submission" date="2014-02" db="EMBL/GenBank/DDBJ databases">
        <title>Transposable element dynamics among asymbiotic and ectomycorrhizal Amanita fungi.</title>
        <authorList>
            <consortium name="DOE Joint Genome Institute"/>
            <person name="Hess J."/>
            <person name="Skrede I."/>
            <person name="Wolfe B."/>
            <person name="LaButti K."/>
            <person name="Ohm R.A."/>
            <person name="Grigoriev I.V."/>
            <person name="Pringle A."/>
        </authorList>
    </citation>
    <scope>NUCLEOTIDE SEQUENCE [LARGE SCALE GENOMIC DNA]</scope>
    <source>
        <strain evidence="9 10">SKay4041</strain>
    </source>
</reference>
<dbReference type="GO" id="GO:0031369">
    <property type="term" value="F:translation initiation factor binding"/>
    <property type="evidence" value="ECO:0007669"/>
    <property type="project" value="InterPro"/>
</dbReference>
<feature type="region of interest" description="Disordered" evidence="7">
    <location>
        <begin position="695"/>
        <end position="718"/>
    </location>
</feature>
<evidence type="ECO:0000256" key="4">
    <source>
        <dbReference type="ARBA" id="ARBA00044144"/>
    </source>
</evidence>
<dbReference type="Gene3D" id="3.90.550.10">
    <property type="entry name" value="Spore Coat Polysaccharide Biosynthesis Protein SpsA, Chain A"/>
    <property type="match status" value="1"/>
</dbReference>
<dbReference type="STRING" id="703135.A0A2A9NQY1"/>
<feature type="compositionally biased region" description="Acidic residues" evidence="7">
    <location>
        <begin position="461"/>
        <end position="471"/>
    </location>
</feature>
<dbReference type="AlphaFoldDB" id="A0A2A9NQY1"/>
<feature type="compositionally biased region" description="Acidic residues" evidence="7">
    <location>
        <begin position="700"/>
        <end position="718"/>
    </location>
</feature>